<feature type="non-terminal residue" evidence="1">
    <location>
        <position position="279"/>
    </location>
</feature>
<protein>
    <submittedName>
        <fullName evidence="1">AMP deaminase</fullName>
        <ecNumber evidence="1">3.5.4.6</ecNumber>
    </submittedName>
</protein>
<evidence type="ECO:0000313" key="2">
    <source>
        <dbReference type="Proteomes" id="UP001140087"/>
    </source>
</evidence>
<dbReference type="EC" id="3.5.4.6" evidence="1"/>
<comment type="caution">
    <text evidence="1">The sequence shown here is derived from an EMBL/GenBank/DDBJ whole genome shotgun (WGS) entry which is preliminary data.</text>
</comment>
<sequence length="279" mass="29854">MPLQSPQCDSANTSGTSTPTNEHEQGIMTYNALAGASFEAGPSFVNAYYGGVQAAAGPVSHQNSGQGPAAAAVVMSQRGLGQSGRDRVDEALQRLSVDGDGTSRRVEGEIRRLMDRVHLDNSSGMSESAAELKRIGAALSRCMALRDKYIKSSAQLEGMNPKNRPGWAIYPPPPAPAWRNFNEPAAAAPAEFCFDACEIPAADGCVFELGADGLYAVHESAAARASGSAPFTSAASIKEFYMDLDYVLDTISDGPTKTWAYRRLEYLDARWQLHTLLNE</sequence>
<proteinExistence type="predicted"/>
<organism evidence="1 2">
    <name type="scientific">Coemansia helicoidea</name>
    <dbReference type="NCBI Taxonomy" id="1286919"/>
    <lineage>
        <taxon>Eukaryota</taxon>
        <taxon>Fungi</taxon>
        <taxon>Fungi incertae sedis</taxon>
        <taxon>Zoopagomycota</taxon>
        <taxon>Kickxellomycotina</taxon>
        <taxon>Kickxellomycetes</taxon>
        <taxon>Kickxellales</taxon>
        <taxon>Kickxellaceae</taxon>
        <taxon>Coemansia</taxon>
    </lineage>
</organism>
<keyword evidence="2" id="KW-1185">Reference proteome</keyword>
<name>A0ACC1LAQ1_9FUNG</name>
<dbReference type="Proteomes" id="UP001140087">
    <property type="component" value="Unassembled WGS sequence"/>
</dbReference>
<reference evidence="1" key="1">
    <citation type="submission" date="2022-07" db="EMBL/GenBank/DDBJ databases">
        <title>Phylogenomic reconstructions and comparative analyses of Kickxellomycotina fungi.</title>
        <authorList>
            <person name="Reynolds N.K."/>
            <person name="Stajich J.E."/>
            <person name="Barry K."/>
            <person name="Grigoriev I.V."/>
            <person name="Crous P."/>
            <person name="Smith M.E."/>
        </authorList>
    </citation>
    <scope>NUCLEOTIDE SEQUENCE</scope>
    <source>
        <strain evidence="1">BCRC 34780</strain>
    </source>
</reference>
<evidence type="ECO:0000313" key="1">
    <source>
        <dbReference type="EMBL" id="KAJ2804186.1"/>
    </source>
</evidence>
<keyword evidence="1" id="KW-0378">Hydrolase</keyword>
<accession>A0ACC1LAQ1</accession>
<dbReference type="EMBL" id="JANBUN010000383">
    <property type="protein sequence ID" value="KAJ2804186.1"/>
    <property type="molecule type" value="Genomic_DNA"/>
</dbReference>
<gene>
    <name evidence="1" type="primary">AMD1_2</name>
    <name evidence="1" type="ORF">H4R21_001740</name>
</gene>